<dbReference type="Gene3D" id="3.30.70.270">
    <property type="match status" value="1"/>
</dbReference>
<feature type="domain" description="EAL" evidence="8">
    <location>
        <begin position="715"/>
        <end position="968"/>
    </location>
</feature>
<dbReference type="PROSITE" id="PS50885">
    <property type="entry name" value="HAMP"/>
    <property type="match status" value="1"/>
</dbReference>
<feature type="transmembrane region" description="Helical" evidence="6">
    <location>
        <begin position="316"/>
        <end position="334"/>
    </location>
</feature>
<keyword evidence="3 6" id="KW-0812">Transmembrane</keyword>
<dbReference type="SUPFAM" id="SSF55073">
    <property type="entry name" value="Nucleotide cyclase"/>
    <property type="match status" value="1"/>
</dbReference>
<feature type="domain" description="HAMP" evidence="9">
    <location>
        <begin position="336"/>
        <end position="393"/>
    </location>
</feature>
<dbReference type="GO" id="GO:0003824">
    <property type="term" value="F:catalytic activity"/>
    <property type="evidence" value="ECO:0007669"/>
    <property type="project" value="UniProtKB-ARBA"/>
</dbReference>
<protein>
    <submittedName>
        <fullName evidence="11">Diguanylate cyclase/phosphodiesterase with PAS/PAC sensor(S)</fullName>
    </submittedName>
</protein>
<dbReference type="InterPro" id="IPR001633">
    <property type="entry name" value="EAL_dom"/>
</dbReference>
<accession>A0A0C4YD68</accession>
<evidence type="ECO:0000256" key="6">
    <source>
        <dbReference type="SAM" id="Phobius"/>
    </source>
</evidence>
<dbReference type="PROSITE" id="PS50887">
    <property type="entry name" value="GGDEF"/>
    <property type="match status" value="1"/>
</dbReference>
<dbReference type="GO" id="GO:0005886">
    <property type="term" value="C:plasma membrane"/>
    <property type="evidence" value="ECO:0007669"/>
    <property type="project" value="UniProtKB-SubCell"/>
</dbReference>
<evidence type="ECO:0000313" key="11">
    <source>
        <dbReference type="EMBL" id="AJG20725.1"/>
    </source>
</evidence>
<evidence type="ECO:0000256" key="1">
    <source>
        <dbReference type="ARBA" id="ARBA00004651"/>
    </source>
</evidence>
<evidence type="ECO:0000259" key="9">
    <source>
        <dbReference type="PROSITE" id="PS50885"/>
    </source>
</evidence>
<comment type="subcellular location">
    <subcellularLocation>
        <location evidence="1">Cell membrane</location>
        <topology evidence="1">Multi-pass membrane protein</topology>
    </subcellularLocation>
</comment>
<dbReference type="NCBIfam" id="TIGR00229">
    <property type="entry name" value="sensory_box"/>
    <property type="match status" value="1"/>
</dbReference>
<evidence type="ECO:0000259" key="8">
    <source>
        <dbReference type="PROSITE" id="PS50883"/>
    </source>
</evidence>
<dbReference type="SMART" id="SM00052">
    <property type="entry name" value="EAL"/>
    <property type="match status" value="1"/>
</dbReference>
<dbReference type="CDD" id="cd00130">
    <property type="entry name" value="PAS"/>
    <property type="match status" value="1"/>
</dbReference>
<dbReference type="STRING" id="68895.RR42_m3357"/>
<dbReference type="OrthoDB" id="9813903at2"/>
<dbReference type="SUPFAM" id="SSF55785">
    <property type="entry name" value="PYP-like sensor domain (PAS domain)"/>
    <property type="match status" value="1"/>
</dbReference>
<dbReference type="InterPro" id="IPR003660">
    <property type="entry name" value="HAMP_dom"/>
</dbReference>
<dbReference type="AlphaFoldDB" id="A0A0C4YD68"/>
<dbReference type="Pfam" id="PF02743">
    <property type="entry name" value="dCache_1"/>
    <property type="match status" value="1"/>
</dbReference>
<dbReference type="InterPro" id="IPR001610">
    <property type="entry name" value="PAC"/>
</dbReference>
<dbReference type="SMART" id="SM00267">
    <property type="entry name" value="GGDEF"/>
    <property type="match status" value="1"/>
</dbReference>
<dbReference type="FunFam" id="3.30.70.270:FF:000001">
    <property type="entry name" value="Diguanylate cyclase domain protein"/>
    <property type="match status" value="1"/>
</dbReference>
<dbReference type="GO" id="GO:0007165">
    <property type="term" value="P:signal transduction"/>
    <property type="evidence" value="ECO:0007669"/>
    <property type="project" value="InterPro"/>
</dbReference>
<evidence type="ECO:0000259" key="10">
    <source>
        <dbReference type="PROSITE" id="PS50887"/>
    </source>
</evidence>
<dbReference type="Gene3D" id="6.10.340.10">
    <property type="match status" value="1"/>
</dbReference>
<reference evidence="11 12" key="1">
    <citation type="journal article" date="2015" name="Genome Announc.">
        <title>Complete Genome Sequence of Cupriavidus basilensis 4G11, Isolated from the Oak Ridge Field Research Center Site.</title>
        <authorList>
            <person name="Ray J."/>
            <person name="Waters R.J."/>
            <person name="Skerker J.M."/>
            <person name="Kuehl J.V."/>
            <person name="Price M.N."/>
            <person name="Huang J."/>
            <person name="Chakraborty R."/>
            <person name="Arkin A.P."/>
            <person name="Deutschbauer A."/>
        </authorList>
    </citation>
    <scope>NUCLEOTIDE SEQUENCE [LARGE SCALE GENOMIC DNA]</scope>
    <source>
        <strain evidence="11">4G11</strain>
    </source>
</reference>
<sequence>MSSITGSLRSAFAYLSLDLLRRVEIRYRLMTAFSLLSLIPILISGYISYVESTAAIKEKAQIFSKEMVKQVSKNISLRMEQVETESSLLVLSDRVQNALTNVVNGSAKEQNEARQDMTRLLLQHYGSADFINQKYLLDKNNRIMDTQVFAQLTRGVMRLVKQAPERNGRAYWGSYDNGAGQQNLGMVRAIIGKSNNRQIGNLVLVIRPDYFSTMFNDVALGSGTQIYVLDASSNKLVVRTDGISTNTDGTAEPDLIRKIANNTLNGEPSGFVDFEGQREGRYLAAYTGIPGTTWIVVSTIPEKKLMAEAQSVRNQIVLVGISGFLLSIFLAYFISHSISAPLKELVRKMHDTGNDAGAEAQALARTDAGGKDELDWLAQCFERMSGAIKQKIQKINEINASLEQTVDERTAELVTREQESRTLIENSPDTITRYDRDLRRTYANPAFCNSAGCSLAESLGKRPSEIPGGANALIYEEKIAETIASGKSGQMELRWLSRDGQEHCTHIRLTPEIDRSGKVNSVLAVGRDLSDRMAFEATIWKQANFDALTHLPNRQMFHSRLEHEAGIAHRSRQHMALMLIDLDRFKEVNDSLGHDTGDILLIEAARRIISCVRESDIVARLGGDEFTVILPNTGDTKSIERIAKAIIHKLAEPFALGADEAFISASVGVTLYPDDTSELDVLFKNADQAMYAAKNAGRNRFCYFTPDLRVAAEKRLRLTSDLRAALPGGQFKVYYQPIVDLATGEIRKAEALIRWLHPERGTISPLDFIPLAEDTGLIVPIGDWVFKQAVHQARQWRGRFHPFFQISVNMSPMRIRQDSQVCAQWSDYLMREGMPGQSMVVEITEGLLLDAELNKKLLTFRDAGIGVSIDDFGTGYSSLAYLKRFDIDYLKIDRSFVQNLGSDGDNQALCEAMVMLAHKLGLKVIAEGVETTEQRDFLVAVGCDFAQGYLYSQPVPPDQFEGLVWPDIGQRPGSQAGAMICSA</sequence>
<feature type="transmembrane region" description="Helical" evidence="6">
    <location>
        <begin position="27"/>
        <end position="49"/>
    </location>
</feature>
<dbReference type="InterPro" id="IPR035965">
    <property type="entry name" value="PAS-like_dom_sf"/>
</dbReference>
<dbReference type="Proteomes" id="UP000031843">
    <property type="component" value="Chromosome main"/>
</dbReference>
<dbReference type="InterPro" id="IPR033479">
    <property type="entry name" value="dCache_1"/>
</dbReference>
<dbReference type="PANTHER" id="PTHR44757">
    <property type="entry name" value="DIGUANYLATE CYCLASE DGCP"/>
    <property type="match status" value="1"/>
</dbReference>
<dbReference type="CDD" id="cd01948">
    <property type="entry name" value="EAL"/>
    <property type="match status" value="1"/>
</dbReference>
<dbReference type="PANTHER" id="PTHR44757:SF2">
    <property type="entry name" value="BIOFILM ARCHITECTURE MAINTENANCE PROTEIN MBAA"/>
    <property type="match status" value="1"/>
</dbReference>
<proteinExistence type="predicted"/>
<feature type="domain" description="PAC" evidence="7">
    <location>
        <begin position="489"/>
        <end position="541"/>
    </location>
</feature>
<dbReference type="InterPro" id="IPR000160">
    <property type="entry name" value="GGDEF_dom"/>
</dbReference>
<dbReference type="CDD" id="cd01949">
    <property type="entry name" value="GGDEF"/>
    <property type="match status" value="1"/>
</dbReference>
<dbReference type="SUPFAM" id="SSF141868">
    <property type="entry name" value="EAL domain-like"/>
    <property type="match status" value="1"/>
</dbReference>
<dbReference type="InterPro" id="IPR043128">
    <property type="entry name" value="Rev_trsase/Diguanyl_cyclase"/>
</dbReference>
<keyword evidence="12" id="KW-1185">Reference proteome</keyword>
<evidence type="ECO:0000259" key="7">
    <source>
        <dbReference type="PROSITE" id="PS50113"/>
    </source>
</evidence>
<dbReference type="CDD" id="cd18774">
    <property type="entry name" value="PDC2_HK_sensor"/>
    <property type="match status" value="1"/>
</dbReference>
<dbReference type="RefSeq" id="WP_043349028.1">
    <property type="nucleotide sequence ID" value="NZ_CP010536.1"/>
</dbReference>
<gene>
    <name evidence="11" type="ORF">RR42_m3357</name>
</gene>
<dbReference type="Pfam" id="PF00990">
    <property type="entry name" value="GGDEF"/>
    <property type="match status" value="1"/>
</dbReference>
<dbReference type="InterPro" id="IPR035919">
    <property type="entry name" value="EAL_sf"/>
</dbReference>
<keyword evidence="5 6" id="KW-0472">Membrane</keyword>
<dbReference type="InterPro" id="IPR029787">
    <property type="entry name" value="Nucleotide_cyclase"/>
</dbReference>
<dbReference type="EMBL" id="CP010536">
    <property type="protein sequence ID" value="AJG20725.1"/>
    <property type="molecule type" value="Genomic_DNA"/>
</dbReference>
<dbReference type="Gene3D" id="3.20.20.450">
    <property type="entry name" value="EAL domain"/>
    <property type="match status" value="1"/>
</dbReference>
<dbReference type="PROSITE" id="PS50883">
    <property type="entry name" value="EAL"/>
    <property type="match status" value="1"/>
</dbReference>
<dbReference type="NCBIfam" id="TIGR00254">
    <property type="entry name" value="GGDEF"/>
    <property type="match status" value="1"/>
</dbReference>
<dbReference type="Pfam" id="PF08448">
    <property type="entry name" value="PAS_4"/>
    <property type="match status" value="1"/>
</dbReference>
<evidence type="ECO:0000256" key="5">
    <source>
        <dbReference type="ARBA" id="ARBA00023136"/>
    </source>
</evidence>
<evidence type="ECO:0000256" key="4">
    <source>
        <dbReference type="ARBA" id="ARBA00022989"/>
    </source>
</evidence>
<name>A0A0C4YD68_9BURK</name>
<feature type="domain" description="GGDEF" evidence="10">
    <location>
        <begin position="573"/>
        <end position="706"/>
    </location>
</feature>
<keyword evidence="4 6" id="KW-1133">Transmembrane helix</keyword>
<dbReference type="InterPro" id="IPR000014">
    <property type="entry name" value="PAS"/>
</dbReference>
<dbReference type="Gene3D" id="3.30.450.20">
    <property type="entry name" value="PAS domain"/>
    <property type="match status" value="2"/>
</dbReference>
<evidence type="ECO:0000313" key="12">
    <source>
        <dbReference type="Proteomes" id="UP000031843"/>
    </source>
</evidence>
<dbReference type="KEGG" id="cbw:RR42_m3357"/>
<dbReference type="Pfam" id="PF00563">
    <property type="entry name" value="EAL"/>
    <property type="match status" value="1"/>
</dbReference>
<keyword evidence="2" id="KW-1003">Cell membrane</keyword>
<evidence type="ECO:0000256" key="3">
    <source>
        <dbReference type="ARBA" id="ARBA00022692"/>
    </source>
</evidence>
<evidence type="ECO:0000256" key="2">
    <source>
        <dbReference type="ARBA" id="ARBA00022475"/>
    </source>
</evidence>
<dbReference type="PROSITE" id="PS50113">
    <property type="entry name" value="PAC"/>
    <property type="match status" value="1"/>
</dbReference>
<dbReference type="SMART" id="SM00086">
    <property type="entry name" value="PAC"/>
    <property type="match status" value="1"/>
</dbReference>
<dbReference type="InterPro" id="IPR000700">
    <property type="entry name" value="PAS-assoc_C"/>
</dbReference>
<dbReference type="InterPro" id="IPR013656">
    <property type="entry name" value="PAS_4"/>
</dbReference>
<dbReference type="InterPro" id="IPR052155">
    <property type="entry name" value="Biofilm_reg_signaling"/>
</dbReference>
<organism evidence="11 12">
    <name type="scientific">Cupriavidus basilensis</name>
    <dbReference type="NCBI Taxonomy" id="68895"/>
    <lineage>
        <taxon>Bacteria</taxon>
        <taxon>Pseudomonadati</taxon>
        <taxon>Pseudomonadota</taxon>
        <taxon>Betaproteobacteria</taxon>
        <taxon>Burkholderiales</taxon>
        <taxon>Burkholderiaceae</taxon>
        <taxon>Cupriavidus</taxon>
    </lineage>
</organism>